<dbReference type="RefSeq" id="WP_263076821.1">
    <property type="nucleotide sequence ID" value="NZ_CP089977.1"/>
</dbReference>
<proteinExistence type="predicted"/>
<gene>
    <name evidence="3" type="ORF">LU297_02385</name>
</gene>
<protein>
    <submittedName>
        <fullName evidence="3">YdcF family protein</fullName>
    </submittedName>
</protein>
<accession>A0ABY6F5E7</accession>
<keyword evidence="1" id="KW-0472">Membrane</keyword>
<evidence type="ECO:0000259" key="2">
    <source>
        <dbReference type="Pfam" id="PF02698"/>
    </source>
</evidence>
<reference evidence="3" key="1">
    <citation type="submission" date="2021-12" db="EMBL/GenBank/DDBJ databases">
        <title>taxonomy of Moraxella sp. ZY201224.</title>
        <authorList>
            <person name="Li F."/>
        </authorList>
    </citation>
    <scope>NUCLEOTIDE SEQUENCE</scope>
    <source>
        <strain evidence="3">ZY201224</strain>
    </source>
</reference>
<dbReference type="CDD" id="cd06259">
    <property type="entry name" value="YdcF-like"/>
    <property type="match status" value="1"/>
</dbReference>
<keyword evidence="4" id="KW-1185">Reference proteome</keyword>
<evidence type="ECO:0000256" key="1">
    <source>
        <dbReference type="SAM" id="Phobius"/>
    </source>
</evidence>
<dbReference type="InterPro" id="IPR014729">
    <property type="entry name" value="Rossmann-like_a/b/a_fold"/>
</dbReference>
<feature type="domain" description="DUF218" evidence="2">
    <location>
        <begin position="52"/>
        <end position="198"/>
    </location>
</feature>
<dbReference type="PANTHER" id="PTHR30336">
    <property type="entry name" value="INNER MEMBRANE PROTEIN, PROBABLE PERMEASE"/>
    <property type="match status" value="1"/>
</dbReference>
<dbReference type="PANTHER" id="PTHR30336:SF20">
    <property type="entry name" value="DUF218 DOMAIN-CONTAINING PROTEIN"/>
    <property type="match status" value="1"/>
</dbReference>
<sequence length="233" mass="26092">MTNKRLMQLFLTAIIIGIVIIICVITPIFSRLSVWLLDGIAHQPRPQTPPQLIVLLGGGLTKNQQQTIILNHYSQSRADTANTLQQQSKLAILTSGVESPWLGDYLSKTNPNAVIIAENASMNTCENARFTAKLLAHHELPTSVYLITDAYHMARARRQFAQVGISTTPYAAPLAVGQNWLSPKTNLTHSRRALYEIVALIRDIYSPQDDCRTMDEISIEEISTPRRQPQIFF</sequence>
<dbReference type="Proteomes" id="UP001063782">
    <property type="component" value="Chromosome"/>
</dbReference>
<dbReference type="InterPro" id="IPR051599">
    <property type="entry name" value="Cell_Envelope_Assoc"/>
</dbReference>
<organism evidence="3 4">
    <name type="scientific">Moraxella nasicaprae</name>
    <dbReference type="NCBI Taxonomy" id="2904122"/>
    <lineage>
        <taxon>Bacteria</taxon>
        <taxon>Pseudomonadati</taxon>
        <taxon>Pseudomonadota</taxon>
        <taxon>Gammaproteobacteria</taxon>
        <taxon>Moraxellales</taxon>
        <taxon>Moraxellaceae</taxon>
        <taxon>Moraxella</taxon>
    </lineage>
</organism>
<dbReference type="EMBL" id="CP089977">
    <property type="protein sequence ID" value="UXZ05320.1"/>
    <property type="molecule type" value="Genomic_DNA"/>
</dbReference>
<dbReference type="Gene3D" id="3.40.50.620">
    <property type="entry name" value="HUPs"/>
    <property type="match status" value="1"/>
</dbReference>
<evidence type="ECO:0000313" key="4">
    <source>
        <dbReference type="Proteomes" id="UP001063782"/>
    </source>
</evidence>
<name>A0ABY6F5E7_9GAMM</name>
<keyword evidence="1" id="KW-1133">Transmembrane helix</keyword>
<evidence type="ECO:0000313" key="3">
    <source>
        <dbReference type="EMBL" id="UXZ05320.1"/>
    </source>
</evidence>
<keyword evidence="1" id="KW-0812">Transmembrane</keyword>
<dbReference type="Pfam" id="PF02698">
    <property type="entry name" value="DUF218"/>
    <property type="match status" value="1"/>
</dbReference>
<feature type="transmembrane region" description="Helical" evidence="1">
    <location>
        <begin position="6"/>
        <end position="29"/>
    </location>
</feature>
<dbReference type="InterPro" id="IPR003848">
    <property type="entry name" value="DUF218"/>
</dbReference>